<keyword evidence="9" id="KW-1185">Reference proteome</keyword>
<dbReference type="InterPro" id="IPR005467">
    <property type="entry name" value="His_kinase_dom"/>
</dbReference>
<comment type="catalytic activity">
    <reaction evidence="1">
        <text>ATP + protein L-histidine = ADP + protein N-phospho-L-histidine.</text>
        <dbReference type="EC" id="2.7.13.3"/>
    </reaction>
</comment>
<dbReference type="Pfam" id="PF02518">
    <property type="entry name" value="HATPase_c"/>
    <property type="match status" value="1"/>
</dbReference>
<dbReference type="EMBL" id="CP071247">
    <property type="protein sequence ID" value="QSP94273.1"/>
    <property type="molecule type" value="Genomic_DNA"/>
</dbReference>
<reference evidence="8 9" key="1">
    <citation type="submission" date="2021-03" db="EMBL/GenBank/DDBJ databases">
        <title>Genome sequencing of Marinobacter sp. LPB0319.</title>
        <authorList>
            <person name="Kim J."/>
        </authorList>
    </citation>
    <scope>NUCLEOTIDE SEQUENCE [LARGE SCALE GENOMIC DNA]</scope>
    <source>
        <strain evidence="8 9">LPB0319</strain>
    </source>
</reference>
<dbReference type="RefSeq" id="WP_206643494.1">
    <property type="nucleotide sequence ID" value="NZ_CP071247.1"/>
</dbReference>
<dbReference type="GO" id="GO:0005524">
    <property type="term" value="F:ATP binding"/>
    <property type="evidence" value="ECO:0007669"/>
    <property type="project" value="UniProtKB-KW"/>
</dbReference>
<protein>
    <recommendedName>
        <fullName evidence="2">histidine kinase</fullName>
        <ecNumber evidence="2">2.7.13.3</ecNumber>
    </recommendedName>
</protein>
<evidence type="ECO:0000313" key="9">
    <source>
        <dbReference type="Proteomes" id="UP000663555"/>
    </source>
</evidence>
<accession>A0ABX7MPQ6</accession>
<evidence type="ECO:0000256" key="5">
    <source>
        <dbReference type="ARBA" id="ARBA00022777"/>
    </source>
</evidence>
<keyword evidence="3" id="KW-0808">Transferase</keyword>
<name>A0ABX7MPQ6_9GAMM</name>
<dbReference type="Proteomes" id="UP000663555">
    <property type="component" value="Chromosome"/>
</dbReference>
<dbReference type="PANTHER" id="PTHR44936">
    <property type="entry name" value="SENSOR PROTEIN CREC"/>
    <property type="match status" value="1"/>
</dbReference>
<dbReference type="PANTHER" id="PTHR44936:SF10">
    <property type="entry name" value="SENSOR PROTEIN RSTB"/>
    <property type="match status" value="1"/>
</dbReference>
<dbReference type="InterPro" id="IPR003594">
    <property type="entry name" value="HATPase_dom"/>
</dbReference>
<dbReference type="InterPro" id="IPR050980">
    <property type="entry name" value="2C_sensor_his_kinase"/>
</dbReference>
<dbReference type="InterPro" id="IPR036890">
    <property type="entry name" value="HATPase_C_sf"/>
</dbReference>
<evidence type="ECO:0000256" key="3">
    <source>
        <dbReference type="ARBA" id="ARBA00022679"/>
    </source>
</evidence>
<dbReference type="CDD" id="cd00075">
    <property type="entry name" value="HATPase"/>
    <property type="match status" value="1"/>
</dbReference>
<organism evidence="8 9">
    <name type="scientific">Marinobacter salinisoli</name>
    <dbReference type="NCBI Taxonomy" id="2769486"/>
    <lineage>
        <taxon>Bacteria</taxon>
        <taxon>Pseudomonadati</taxon>
        <taxon>Pseudomonadota</taxon>
        <taxon>Gammaproteobacteria</taxon>
        <taxon>Pseudomonadales</taxon>
        <taxon>Marinobacteraceae</taxon>
        <taxon>Marinobacter</taxon>
    </lineage>
</organism>
<keyword evidence="6 8" id="KW-0067">ATP-binding</keyword>
<proteinExistence type="predicted"/>
<evidence type="ECO:0000256" key="1">
    <source>
        <dbReference type="ARBA" id="ARBA00000085"/>
    </source>
</evidence>
<keyword evidence="4" id="KW-0547">Nucleotide-binding</keyword>
<evidence type="ECO:0000256" key="4">
    <source>
        <dbReference type="ARBA" id="ARBA00022741"/>
    </source>
</evidence>
<evidence type="ECO:0000259" key="7">
    <source>
        <dbReference type="PROSITE" id="PS50109"/>
    </source>
</evidence>
<dbReference type="SUPFAM" id="SSF55874">
    <property type="entry name" value="ATPase domain of HSP90 chaperone/DNA topoisomerase II/histidine kinase"/>
    <property type="match status" value="1"/>
</dbReference>
<dbReference type="PROSITE" id="PS50109">
    <property type="entry name" value="HIS_KIN"/>
    <property type="match status" value="1"/>
</dbReference>
<keyword evidence="5" id="KW-0418">Kinase</keyword>
<sequence length="140" mass="15632">MLSEHLARHRPLFDGLAIRYSIEAEDITGFFDRELMTGVLNNIINNAIRYTDRQIRIIARTSDGFLVIAVEDDGKGYPEVMLTEGEASFGAVNFERGSTRLGLYFASAIARLHQQDERQGGIRLSNGGSLGRGVFEIWLP</sequence>
<dbReference type="SMART" id="SM00387">
    <property type="entry name" value="HATPase_c"/>
    <property type="match status" value="1"/>
</dbReference>
<dbReference type="EC" id="2.7.13.3" evidence="2"/>
<evidence type="ECO:0000313" key="8">
    <source>
        <dbReference type="EMBL" id="QSP94273.1"/>
    </source>
</evidence>
<feature type="domain" description="Histidine kinase" evidence="7">
    <location>
        <begin position="1"/>
        <end position="140"/>
    </location>
</feature>
<evidence type="ECO:0000256" key="6">
    <source>
        <dbReference type="ARBA" id="ARBA00022840"/>
    </source>
</evidence>
<evidence type="ECO:0000256" key="2">
    <source>
        <dbReference type="ARBA" id="ARBA00012438"/>
    </source>
</evidence>
<gene>
    <name evidence="8" type="ORF">LPB19_13930</name>
</gene>
<dbReference type="Gene3D" id="3.30.565.10">
    <property type="entry name" value="Histidine kinase-like ATPase, C-terminal domain"/>
    <property type="match status" value="1"/>
</dbReference>